<keyword evidence="2" id="KW-1185">Reference proteome</keyword>
<dbReference type="AlphaFoldDB" id="A0A2R8C0P5"/>
<reference evidence="2" key="1">
    <citation type="submission" date="2018-03" db="EMBL/GenBank/DDBJ databases">
        <authorList>
            <person name="Rodrigo-Torres L."/>
            <person name="Arahal R. D."/>
            <person name="Lucena T."/>
        </authorList>
    </citation>
    <scope>NUCLEOTIDE SEQUENCE [LARGE SCALE GENOMIC DNA]</scope>
    <source>
        <strain evidence="2">CECT 8504</strain>
    </source>
</reference>
<organism evidence="1 2">
    <name type="scientific">Palleronia abyssalis</name>
    <dbReference type="NCBI Taxonomy" id="1501240"/>
    <lineage>
        <taxon>Bacteria</taxon>
        <taxon>Pseudomonadati</taxon>
        <taxon>Pseudomonadota</taxon>
        <taxon>Alphaproteobacteria</taxon>
        <taxon>Rhodobacterales</taxon>
        <taxon>Roseobacteraceae</taxon>
        <taxon>Palleronia</taxon>
    </lineage>
</organism>
<evidence type="ECO:0000313" key="2">
    <source>
        <dbReference type="Proteomes" id="UP000244912"/>
    </source>
</evidence>
<dbReference type="Proteomes" id="UP000244912">
    <property type="component" value="Unassembled WGS sequence"/>
</dbReference>
<proteinExistence type="predicted"/>
<accession>A0A2R8C0P5</accession>
<dbReference type="EMBL" id="ONZF01000013">
    <property type="protein sequence ID" value="SPJ25985.1"/>
    <property type="molecule type" value="Genomic_DNA"/>
</dbReference>
<gene>
    <name evidence="1" type="ORF">PAA8504_03841</name>
</gene>
<evidence type="ECO:0000313" key="1">
    <source>
        <dbReference type="EMBL" id="SPJ25985.1"/>
    </source>
</evidence>
<sequence length="56" mass="6263">MASWGIRWFRDDAPVMQAMTVVEVQARFADSRCSTDVSAESGLGGLTDRLPYELRI</sequence>
<name>A0A2R8C0P5_9RHOB</name>
<protein>
    <submittedName>
        <fullName evidence="1">Uncharacterized protein</fullName>
    </submittedName>
</protein>